<dbReference type="InterPro" id="IPR001412">
    <property type="entry name" value="aa-tRNA-synth_I_CS"/>
</dbReference>
<dbReference type="CDD" id="cd00818">
    <property type="entry name" value="IleRS_core"/>
    <property type="match status" value="1"/>
</dbReference>
<dbReference type="eggNOG" id="COG0060">
    <property type="taxonomic scope" value="Bacteria"/>
</dbReference>
<dbReference type="InterPro" id="IPR050081">
    <property type="entry name" value="Ile-tRNA_ligase"/>
</dbReference>
<feature type="short sequence motif" description="'HIGH' region" evidence="10">
    <location>
        <begin position="57"/>
        <end position="67"/>
    </location>
</feature>
<feature type="binding site" evidence="10">
    <location>
        <position position="883"/>
    </location>
    <ligand>
        <name>Zn(2+)</name>
        <dbReference type="ChEBI" id="CHEBI:29105"/>
    </ligand>
</feature>
<evidence type="ECO:0000256" key="9">
    <source>
        <dbReference type="ARBA" id="ARBA00048359"/>
    </source>
</evidence>
<keyword evidence="5 10" id="KW-0067">ATP-binding</keyword>
<dbReference type="InterPro" id="IPR009080">
    <property type="entry name" value="tRNAsynth_Ia_anticodon-bd"/>
</dbReference>
<dbReference type="HAMAP" id="MF_02002">
    <property type="entry name" value="Ile_tRNA_synth_type1"/>
    <property type="match status" value="1"/>
</dbReference>
<dbReference type="EC" id="6.1.1.5" evidence="10"/>
<feature type="binding site" evidence="10">
    <location>
        <position position="598"/>
    </location>
    <ligand>
        <name>ATP</name>
        <dbReference type="ChEBI" id="CHEBI:30616"/>
    </ligand>
</feature>
<dbReference type="Pfam" id="PF08264">
    <property type="entry name" value="Anticodon_1"/>
    <property type="match status" value="1"/>
</dbReference>
<feature type="binding site" evidence="10">
    <location>
        <position position="886"/>
    </location>
    <ligand>
        <name>Zn(2+)</name>
        <dbReference type="ChEBI" id="CHEBI:29105"/>
    </ligand>
</feature>
<dbReference type="STRING" id="37692.ATP_00252"/>
<feature type="binding site" evidence="10">
    <location>
        <position position="554"/>
    </location>
    <ligand>
        <name>L-isoleucyl-5'-AMP</name>
        <dbReference type="ChEBI" id="CHEBI:178002"/>
    </ligand>
</feature>
<proteinExistence type="inferred from homology"/>
<dbReference type="GO" id="GO:0005829">
    <property type="term" value="C:cytosol"/>
    <property type="evidence" value="ECO:0007669"/>
    <property type="project" value="TreeGrafter"/>
</dbReference>
<comment type="domain">
    <text evidence="10">IleRS has two distinct active sites: one for aminoacylation and one for editing. The misactivated valine is translocated from the active site to the editing site, which sterically excludes the correctly activated isoleucine. The single editing site contains two valyl binding pockets, one specific for each substrate (Val-AMP or Val-tRNA(Ile)).</text>
</comment>
<keyword evidence="4 10" id="KW-0547">Nucleotide-binding</keyword>
<dbReference type="PROSITE" id="PS00178">
    <property type="entry name" value="AA_TRNA_LIGASE_I"/>
    <property type="match status" value="1"/>
</dbReference>
<dbReference type="KEGG" id="pml:ATP_00252"/>
<feature type="binding site" evidence="10">
    <location>
        <position position="903"/>
    </location>
    <ligand>
        <name>Zn(2+)</name>
        <dbReference type="ChEBI" id="CHEBI:29105"/>
    </ligand>
</feature>
<name>B3QZQ2_PHYMT</name>
<comment type="cofactor">
    <cofactor evidence="10">
        <name>Zn(2+)</name>
        <dbReference type="ChEBI" id="CHEBI:29105"/>
    </cofactor>
    <text evidence="10">Binds 1 zinc ion per subunit.</text>
</comment>
<dbReference type="AlphaFoldDB" id="B3QZQ2"/>
<dbReference type="InterPro" id="IPR014729">
    <property type="entry name" value="Rossmann-like_a/b/a_fold"/>
</dbReference>
<dbReference type="GO" id="GO:0004822">
    <property type="term" value="F:isoleucine-tRNA ligase activity"/>
    <property type="evidence" value="ECO:0007669"/>
    <property type="project" value="UniProtKB-UniRule"/>
</dbReference>
<evidence type="ECO:0000256" key="2">
    <source>
        <dbReference type="ARBA" id="ARBA00022490"/>
    </source>
</evidence>
<comment type="function">
    <text evidence="8 10">Catalyzes the attachment of isoleucine to tRNA(Ile). As IleRS can inadvertently accommodate and process structurally similar amino acids such as valine, to avoid such errors it has two additional distinct tRNA(Ile)-dependent editing activities. One activity is designated as 'pretransfer' editing and involves the hydrolysis of activated Val-AMP. The other activity is designated 'posttransfer' editing and involves deacylation of mischarged Val-tRNA(Ile).</text>
</comment>
<sequence length="912" mass="107311">MDYKKTLLLPKTDFPMRGNLGINEINIQKKWEQINLYSKVLEKNKNNNNFCLHDGPPYANGNIHIGHALNKILKDFILRFKTMNGYKTVYIPGWDTHGLPIEIAVSKKINKNDYSKADFIQECKNFAIHYIEKQKKQFKRLGILGEWQNPYVTLDNVYVSEQIKFFGEMVKNNLIFKDFKPVYYSPTLESVLSEAEIEYYDVQSISIFVSFKIFLNFKDSDQKFWQHSELLIWTTTPWTLPANVAVAVNPQADYNLIKIDNKKYLVGVKNLNYLKKIFNWNDNIEIIKIFKGIELENLQYQNPTVQRYSKIILGEYVSETEGTGLVHIATAHGLEDYLVGKKYNLPIICSVDEKGFMTKATEKYQGIYYQKANSLIIEDLKKIGLLLKEQKIYHNYPHDGRTKKPVIFLAIQQWFISIEKIKKKLLSEIKKVHWFPSWGEMKMHNMIAERKDWAISRQRVWGVPIPIFYDENNIPILDIDVINHVASLFSKYGSEIWYKWGIKDLLPEEYVKNQKFIHLFTKETDIMDVWFDSGSSFNILKLKNQNFPADIYLEGADQYRGWFNSSLIISTAVYNHSPYKQVITHGFVLDGKGQKMSKSLGNIIDPLKIIQKKGADILRLWIATTNYNIDVRVDENILKQTEEIYRKIRNTFRFMLGNLNNFIPEKHYLTFYERKPIHQVIIIKFNKILEASLEAYEKFQFEKAVRYIHVFLNNEISAFYLDFAKDILYIEKENNLERRMIQSTIYDVLLDNLKILTPIIPHTTSEAYQSLSFLQKKEDIYLELMPKIKKFKNINNIEKSYEIFCSLKEMVFKHLEKSIKGKIINNSLQAKLLLELTDEYLLALKILKIENNLHQLFIVSQINIKPSLYDVNIQVSKALGNICPRCWNIIYDKKNIDDLCIRCYENVNDKLY</sequence>
<comment type="similarity">
    <text evidence="1 10">Belongs to the class-I aminoacyl-tRNA synthetase family. IleS type 1 subfamily.</text>
</comment>
<keyword evidence="2 10" id="KW-0963">Cytoplasm</keyword>
<evidence type="ECO:0000256" key="8">
    <source>
        <dbReference type="ARBA" id="ARBA00025217"/>
    </source>
</evidence>
<evidence type="ECO:0000259" key="11">
    <source>
        <dbReference type="Pfam" id="PF00133"/>
    </source>
</evidence>
<evidence type="ECO:0000256" key="7">
    <source>
        <dbReference type="ARBA" id="ARBA00023146"/>
    </source>
</evidence>
<dbReference type="GO" id="GO:0008270">
    <property type="term" value="F:zinc ion binding"/>
    <property type="evidence" value="ECO:0007669"/>
    <property type="project" value="UniProtKB-UniRule"/>
</dbReference>
<feature type="short sequence motif" description="'KMSKS' region" evidence="10">
    <location>
        <begin position="595"/>
        <end position="599"/>
    </location>
</feature>
<dbReference type="SUPFAM" id="SSF47323">
    <property type="entry name" value="Anticodon-binding domain of a subclass of class I aminoacyl-tRNA synthetases"/>
    <property type="match status" value="1"/>
</dbReference>
<dbReference type="PANTHER" id="PTHR42765">
    <property type="entry name" value="SOLEUCYL-TRNA SYNTHETASE"/>
    <property type="match status" value="1"/>
</dbReference>
<dbReference type="InterPro" id="IPR002301">
    <property type="entry name" value="Ile-tRNA-ligase"/>
</dbReference>
<evidence type="ECO:0000313" key="13">
    <source>
        <dbReference type="EMBL" id="CAP18439.1"/>
    </source>
</evidence>
<comment type="subunit">
    <text evidence="10">Monomer.</text>
</comment>
<dbReference type="Gene3D" id="1.10.10.830">
    <property type="entry name" value="Ile-tRNA synthetase CP2 domain-like"/>
    <property type="match status" value="1"/>
</dbReference>
<keyword evidence="10" id="KW-0862">Zinc</keyword>
<dbReference type="Proteomes" id="UP000002020">
    <property type="component" value="Chromosome"/>
</dbReference>
<dbReference type="EMBL" id="CU469464">
    <property type="protein sequence ID" value="CAP18439.1"/>
    <property type="molecule type" value="Genomic_DNA"/>
</dbReference>
<keyword evidence="10" id="KW-0479">Metal-binding</keyword>
<keyword evidence="14" id="KW-1185">Reference proteome</keyword>
<evidence type="ECO:0000313" key="14">
    <source>
        <dbReference type="Proteomes" id="UP000002020"/>
    </source>
</evidence>
<organism evidence="13 14">
    <name type="scientific">Phytoplasma mali (strain AT)</name>
    <dbReference type="NCBI Taxonomy" id="482235"/>
    <lineage>
        <taxon>Bacteria</taxon>
        <taxon>Bacillati</taxon>
        <taxon>Mycoplasmatota</taxon>
        <taxon>Mollicutes</taxon>
        <taxon>Acholeplasmatales</taxon>
        <taxon>Acholeplasmataceae</taxon>
        <taxon>Candidatus Phytoplasma</taxon>
        <taxon>16SrX (Apple proliferation group)</taxon>
    </lineage>
</organism>
<dbReference type="InterPro" id="IPR009008">
    <property type="entry name" value="Val/Leu/Ile-tRNA-synth_edit"/>
</dbReference>
<keyword evidence="3 10" id="KW-0436">Ligase</keyword>
<dbReference type="GO" id="GO:0006428">
    <property type="term" value="P:isoleucyl-tRNA aminoacylation"/>
    <property type="evidence" value="ECO:0007669"/>
    <property type="project" value="UniProtKB-UniRule"/>
</dbReference>
<gene>
    <name evidence="10 13" type="primary">ileS</name>
    <name evidence="13" type="ordered locus">ATP_00252</name>
</gene>
<dbReference type="InterPro" id="IPR033708">
    <property type="entry name" value="Anticodon_Ile_BEm"/>
</dbReference>
<comment type="subcellular location">
    <subcellularLocation>
        <location evidence="10">Cytoplasm</location>
    </subcellularLocation>
</comment>
<keyword evidence="7 10" id="KW-0030">Aminoacyl-tRNA synthetase</keyword>
<evidence type="ECO:0000256" key="10">
    <source>
        <dbReference type="HAMAP-Rule" id="MF_02002"/>
    </source>
</evidence>
<evidence type="ECO:0000256" key="3">
    <source>
        <dbReference type="ARBA" id="ARBA00022598"/>
    </source>
</evidence>
<dbReference type="Gene3D" id="1.10.730.20">
    <property type="match status" value="1"/>
</dbReference>
<dbReference type="InterPro" id="IPR013155">
    <property type="entry name" value="M/V/L/I-tRNA-synth_anticd-bd"/>
</dbReference>
<reference evidence="13 14" key="1">
    <citation type="journal article" date="2008" name="BMC Genomics">
        <title>The linear chromosome of the plant-pathogenic mycoplasma 'Candidatus Phytoplasma mali'.</title>
        <authorList>
            <person name="Kube M."/>
            <person name="Schneider B."/>
            <person name="Kuhl H."/>
            <person name="Dandekar T."/>
            <person name="Heitmann K."/>
            <person name="Migdoll A.M."/>
            <person name="Reinhardt R."/>
            <person name="Seemueller E."/>
        </authorList>
    </citation>
    <scope>NUCLEOTIDE SEQUENCE [LARGE SCALE GENOMIC DNA]</scope>
    <source>
        <strain evidence="13 14">AT</strain>
    </source>
</reference>
<dbReference type="Gene3D" id="3.40.50.620">
    <property type="entry name" value="HUPs"/>
    <property type="match status" value="2"/>
</dbReference>
<feature type="domain" description="Aminoacyl-tRNA synthetase class Ia" evidence="11">
    <location>
        <begin position="27"/>
        <end position="633"/>
    </location>
</feature>
<dbReference type="NCBIfam" id="TIGR00392">
    <property type="entry name" value="ileS"/>
    <property type="match status" value="1"/>
</dbReference>
<dbReference type="PANTHER" id="PTHR42765:SF1">
    <property type="entry name" value="ISOLEUCINE--TRNA LIGASE, MITOCHONDRIAL"/>
    <property type="match status" value="1"/>
</dbReference>
<dbReference type="HOGENOM" id="CLU_001493_7_1_14"/>
<dbReference type="GO" id="GO:0002161">
    <property type="term" value="F:aminoacyl-tRNA deacylase activity"/>
    <property type="evidence" value="ECO:0007669"/>
    <property type="project" value="InterPro"/>
</dbReference>
<dbReference type="InterPro" id="IPR002300">
    <property type="entry name" value="aa-tRNA-synth_Ia"/>
</dbReference>
<feature type="domain" description="Methionyl/Valyl/Leucyl/Isoleucyl-tRNA synthetase anticodon-binding" evidence="12">
    <location>
        <begin position="679"/>
        <end position="807"/>
    </location>
</feature>
<dbReference type="PRINTS" id="PR00984">
    <property type="entry name" value="TRNASYNTHILE"/>
</dbReference>
<dbReference type="Pfam" id="PF00133">
    <property type="entry name" value="tRNA-synt_1"/>
    <property type="match status" value="1"/>
</dbReference>
<accession>B3QZQ2</accession>
<feature type="binding site" evidence="10">
    <location>
        <position position="900"/>
    </location>
    <ligand>
        <name>Zn(2+)</name>
        <dbReference type="ChEBI" id="CHEBI:29105"/>
    </ligand>
</feature>
<dbReference type="GO" id="GO:0000049">
    <property type="term" value="F:tRNA binding"/>
    <property type="evidence" value="ECO:0007669"/>
    <property type="project" value="InterPro"/>
</dbReference>
<evidence type="ECO:0000259" key="12">
    <source>
        <dbReference type="Pfam" id="PF08264"/>
    </source>
</evidence>
<dbReference type="InterPro" id="IPR023585">
    <property type="entry name" value="Ile-tRNA-ligase_type1"/>
</dbReference>
<keyword evidence="6 10" id="KW-0648">Protein biosynthesis</keyword>
<dbReference type="GO" id="GO:0005524">
    <property type="term" value="F:ATP binding"/>
    <property type="evidence" value="ECO:0007669"/>
    <property type="project" value="UniProtKB-UniRule"/>
</dbReference>
<dbReference type="SUPFAM" id="SSF52374">
    <property type="entry name" value="Nucleotidylyl transferase"/>
    <property type="match status" value="1"/>
</dbReference>
<evidence type="ECO:0000256" key="1">
    <source>
        <dbReference type="ARBA" id="ARBA00006887"/>
    </source>
</evidence>
<comment type="catalytic activity">
    <reaction evidence="9 10">
        <text>tRNA(Ile) + L-isoleucine + ATP = L-isoleucyl-tRNA(Ile) + AMP + diphosphate</text>
        <dbReference type="Rhea" id="RHEA:11060"/>
        <dbReference type="Rhea" id="RHEA-COMP:9666"/>
        <dbReference type="Rhea" id="RHEA-COMP:9695"/>
        <dbReference type="ChEBI" id="CHEBI:30616"/>
        <dbReference type="ChEBI" id="CHEBI:33019"/>
        <dbReference type="ChEBI" id="CHEBI:58045"/>
        <dbReference type="ChEBI" id="CHEBI:78442"/>
        <dbReference type="ChEBI" id="CHEBI:78528"/>
        <dbReference type="ChEBI" id="CHEBI:456215"/>
        <dbReference type="EC" id="6.1.1.5"/>
    </reaction>
</comment>
<dbReference type="CDD" id="cd07960">
    <property type="entry name" value="Anticodon_Ia_Ile_BEm"/>
    <property type="match status" value="1"/>
</dbReference>
<evidence type="ECO:0000256" key="4">
    <source>
        <dbReference type="ARBA" id="ARBA00022741"/>
    </source>
</evidence>
<evidence type="ECO:0000256" key="5">
    <source>
        <dbReference type="ARBA" id="ARBA00022840"/>
    </source>
</evidence>
<evidence type="ECO:0000256" key="6">
    <source>
        <dbReference type="ARBA" id="ARBA00022917"/>
    </source>
</evidence>
<protein>
    <recommendedName>
        <fullName evidence="10">Isoleucine--tRNA ligase</fullName>
        <ecNumber evidence="10">6.1.1.5</ecNumber>
    </recommendedName>
    <alternativeName>
        <fullName evidence="10">Isoleucyl-tRNA synthetase</fullName>
        <shortName evidence="10">IleRS</shortName>
    </alternativeName>
</protein>
<dbReference type="SUPFAM" id="SSF50677">
    <property type="entry name" value="ValRS/IleRS/LeuRS editing domain"/>
    <property type="match status" value="1"/>
</dbReference>
<dbReference type="FunFam" id="3.40.50.620:FF:000152">
    <property type="entry name" value="Isoleucine--tRNA ligase"/>
    <property type="match status" value="1"/>
</dbReference>